<dbReference type="GeneID" id="105899151"/>
<dbReference type="PANTHER" id="PTHR22770:SF45">
    <property type="entry name" value="RANBP-TYPE AND C3HC4-TYPE ZINC FINGER-CONTAINING PROTEIN 1"/>
    <property type="match status" value="1"/>
</dbReference>
<evidence type="ECO:0000313" key="9">
    <source>
        <dbReference type="Proteomes" id="UP000515152"/>
    </source>
</evidence>
<feature type="domain" description="RanBP2-type" evidence="8">
    <location>
        <begin position="384"/>
        <end position="413"/>
    </location>
</feature>
<dbReference type="GO" id="GO:0008270">
    <property type="term" value="F:zinc ion binding"/>
    <property type="evidence" value="ECO:0007669"/>
    <property type="project" value="UniProtKB-KW"/>
</dbReference>
<keyword evidence="2" id="KW-0479">Metal-binding</keyword>
<name>A0A8M1K7B3_CLUHA</name>
<dbReference type="InterPro" id="IPR057468">
    <property type="entry name" value="HOIL-1/Sharpin_LTM"/>
</dbReference>
<evidence type="ECO:0000256" key="7">
    <source>
        <dbReference type="SAM" id="MobiDB-lite"/>
    </source>
</evidence>
<comment type="pathway">
    <text evidence="1">Protein modification; protein ubiquitination.</text>
</comment>
<dbReference type="Pfam" id="PF16764">
    <property type="entry name" value="Sharpin_PH"/>
    <property type="match status" value="1"/>
</dbReference>
<feature type="compositionally biased region" description="Low complexity" evidence="7">
    <location>
        <begin position="317"/>
        <end position="330"/>
    </location>
</feature>
<evidence type="ECO:0000256" key="4">
    <source>
        <dbReference type="ARBA" id="ARBA00022786"/>
    </source>
</evidence>
<evidence type="ECO:0000313" key="10">
    <source>
        <dbReference type="RefSeq" id="XP_042559697.1"/>
    </source>
</evidence>
<evidence type="ECO:0000259" key="8">
    <source>
        <dbReference type="PROSITE" id="PS50199"/>
    </source>
</evidence>
<dbReference type="CTD" id="81858"/>
<dbReference type="OrthoDB" id="261960at2759"/>
<evidence type="ECO:0000256" key="5">
    <source>
        <dbReference type="ARBA" id="ARBA00022833"/>
    </source>
</evidence>
<feature type="region of interest" description="Disordered" evidence="7">
    <location>
        <begin position="315"/>
        <end position="360"/>
    </location>
</feature>
<dbReference type="Pfam" id="PF25393">
    <property type="entry name" value="LTM"/>
    <property type="match status" value="1"/>
</dbReference>
<keyword evidence="4" id="KW-0833">Ubl conjugation pathway</keyword>
<dbReference type="GO" id="GO:0071797">
    <property type="term" value="C:LUBAC complex"/>
    <property type="evidence" value="ECO:0007669"/>
    <property type="project" value="TreeGrafter"/>
</dbReference>
<accession>A0A8M1K7B3</accession>
<dbReference type="GO" id="GO:0097039">
    <property type="term" value="P:protein linear polyubiquitination"/>
    <property type="evidence" value="ECO:0007669"/>
    <property type="project" value="TreeGrafter"/>
</dbReference>
<dbReference type="InterPro" id="IPR001876">
    <property type="entry name" value="Znf_RanBP2"/>
</dbReference>
<dbReference type="PROSITE" id="PS01358">
    <property type="entry name" value="ZF_RANBP2_1"/>
    <property type="match status" value="1"/>
</dbReference>
<feature type="region of interest" description="Disordered" evidence="7">
    <location>
        <begin position="408"/>
        <end position="445"/>
    </location>
</feature>
<reference evidence="10" key="1">
    <citation type="submission" date="2025-08" db="UniProtKB">
        <authorList>
            <consortium name="RefSeq"/>
        </authorList>
    </citation>
    <scope>IDENTIFICATION</scope>
</reference>
<dbReference type="GO" id="GO:0043123">
    <property type="term" value="P:positive regulation of canonical NF-kappaB signal transduction"/>
    <property type="evidence" value="ECO:0007669"/>
    <property type="project" value="TreeGrafter"/>
</dbReference>
<dbReference type="GO" id="GO:0004842">
    <property type="term" value="F:ubiquitin-protein transferase activity"/>
    <property type="evidence" value="ECO:0007669"/>
    <property type="project" value="TreeGrafter"/>
</dbReference>
<dbReference type="CDD" id="cd01799">
    <property type="entry name" value="Ubl_HOIL1"/>
    <property type="match status" value="1"/>
</dbReference>
<organism evidence="9 10">
    <name type="scientific">Clupea harengus</name>
    <name type="common">Atlantic herring</name>
    <dbReference type="NCBI Taxonomy" id="7950"/>
    <lineage>
        <taxon>Eukaryota</taxon>
        <taxon>Metazoa</taxon>
        <taxon>Chordata</taxon>
        <taxon>Craniata</taxon>
        <taxon>Vertebrata</taxon>
        <taxon>Euteleostomi</taxon>
        <taxon>Actinopterygii</taxon>
        <taxon>Neopterygii</taxon>
        <taxon>Teleostei</taxon>
        <taxon>Clupei</taxon>
        <taxon>Clupeiformes</taxon>
        <taxon>Clupeoidei</taxon>
        <taxon>Clupeidae</taxon>
        <taxon>Clupea</taxon>
    </lineage>
</organism>
<keyword evidence="5" id="KW-0862">Zinc</keyword>
<feature type="compositionally biased region" description="Polar residues" evidence="7">
    <location>
        <begin position="343"/>
        <end position="360"/>
    </location>
</feature>
<dbReference type="Proteomes" id="UP000515152">
    <property type="component" value="Chromosome 25"/>
</dbReference>
<feature type="compositionally biased region" description="Basic residues" evidence="7">
    <location>
        <begin position="427"/>
        <end position="445"/>
    </location>
</feature>
<gene>
    <name evidence="10" type="primary">sharpin</name>
</gene>
<dbReference type="AlphaFoldDB" id="A0A8M1K7B3"/>
<dbReference type="PROSITE" id="PS50199">
    <property type="entry name" value="ZF_RANBP2_2"/>
    <property type="match status" value="1"/>
</dbReference>
<evidence type="ECO:0000256" key="3">
    <source>
        <dbReference type="ARBA" id="ARBA00022771"/>
    </source>
</evidence>
<dbReference type="PANTHER" id="PTHR22770">
    <property type="entry name" value="UBIQUITIN CONJUGATING ENZYME 7 INTERACTING PROTEIN-RELATED"/>
    <property type="match status" value="1"/>
</dbReference>
<dbReference type="GO" id="GO:0043161">
    <property type="term" value="P:proteasome-mediated ubiquitin-dependent protein catabolic process"/>
    <property type="evidence" value="ECO:0007669"/>
    <property type="project" value="TreeGrafter"/>
</dbReference>
<sequence length="445" mass="48450">MALSSGGWAQMPPPAQSSILVGALQSTCNTVLMSVRVSVCHSGLRPLCLPGAGDDTLRLQLSMDPSRAGEFRLALRDVCSSGRSVFLAEFDLRTVKYEIKSPRCHELRLTTPPHDCLSFNFRSEQEAQEWATVVMSSLREAQRVANISQNSVEEVHQDVKSVEQQGLTELAPKEELCIELAKAIEAGDTSSAMQHATALAQQQLSLSIQPSQKNYEDEDINLAVVVEDASSSCCVTVKVMPHMTVSSLKQQIFLEYGFHPRVQRWVIGQCLCVDIRSLASYGVARHGDTAFLYLLSARQARLSRQLCQQDQESALLTPSGTPTPGPTTHTNVPASHDWRGYSTLPSRLSHSSTSNSGAEKNSITDVINLEALQLGGPDLSVSNTQAGWACPSCTFINKASRPGCEICSKARPESDQQGHIQQAGERKKTRKRSGGAKKRGAAHKH</sequence>
<proteinExistence type="predicted"/>
<keyword evidence="9" id="KW-1185">Reference proteome</keyword>
<dbReference type="FunFam" id="3.10.20.90:FF:000130">
    <property type="entry name" value="SHANK-associated RH domain interactor"/>
    <property type="match status" value="1"/>
</dbReference>
<dbReference type="RefSeq" id="XP_042559697.1">
    <property type="nucleotide sequence ID" value="XM_042703763.1"/>
</dbReference>
<dbReference type="CDD" id="cd13305">
    <property type="entry name" value="PH_SHARPIN"/>
    <property type="match status" value="1"/>
</dbReference>
<evidence type="ECO:0000256" key="1">
    <source>
        <dbReference type="ARBA" id="ARBA00004906"/>
    </source>
</evidence>
<evidence type="ECO:0000256" key="2">
    <source>
        <dbReference type="ARBA" id="ARBA00022723"/>
    </source>
</evidence>
<evidence type="ECO:0000256" key="6">
    <source>
        <dbReference type="PROSITE-ProRule" id="PRU00322"/>
    </source>
</evidence>
<dbReference type="SMART" id="SM00547">
    <property type="entry name" value="ZnF_RBZ"/>
    <property type="match status" value="1"/>
</dbReference>
<dbReference type="FunFam" id="2.30.29.30:FF:000447">
    <property type="entry name" value="RanBP-type and C3HC4-type zinc finger-containing protein 1"/>
    <property type="match status" value="1"/>
</dbReference>
<dbReference type="InterPro" id="IPR051628">
    <property type="entry name" value="LUBAC_E3_Ligases"/>
</dbReference>
<keyword evidence="3 6" id="KW-0863">Zinc-finger</keyword>
<protein>
    <submittedName>
        <fullName evidence="10">RanBP-type and C3HC4-type zinc finger-containing protein 1 isoform X1</fullName>
    </submittedName>
</protein>
<dbReference type="GO" id="GO:0043130">
    <property type="term" value="F:ubiquitin binding"/>
    <property type="evidence" value="ECO:0007669"/>
    <property type="project" value="TreeGrafter"/>
</dbReference>
<dbReference type="InterPro" id="IPR031912">
    <property type="entry name" value="Sharpin_PH"/>
</dbReference>